<sequence>MQNFEYENIQVITDLINELNVLLKHENTLQDSISSSINTLNDYRTVQEIKAIMENSNKTKLNYDEQKMCKNLLITDNIFMALFEEYPSIFKEINLNINEVMKLTVEEQNVLLKKLLKKVTTDNNKLIDYLKDEQSDETLLIVNKFKIFINNQYTKFLNDINEQYKGHVFPLEDMRNEISGVNDLTILKKIHLILTDIAGTLQNVNK</sequence>
<dbReference type="Proteomes" id="UP000183365">
    <property type="component" value="Unassembled WGS sequence"/>
</dbReference>
<reference evidence="2" key="1">
    <citation type="submission" date="2016-11" db="EMBL/GenBank/DDBJ databases">
        <authorList>
            <person name="Guldener U."/>
        </authorList>
    </citation>
    <scope>NUCLEOTIDE SEQUENCE [LARGE SCALE GENOMIC DNA]</scope>
</reference>
<gene>
    <name evidence="1" type="ORF">HGUI_01453</name>
</gene>
<dbReference type="VEuPathDB" id="FungiDB:HGUI_01453"/>
<keyword evidence="2" id="KW-1185">Reference proteome</keyword>
<organism evidence="1 2">
    <name type="scientific">Hanseniaspora guilliermondii</name>
    <dbReference type="NCBI Taxonomy" id="56406"/>
    <lineage>
        <taxon>Eukaryota</taxon>
        <taxon>Fungi</taxon>
        <taxon>Dikarya</taxon>
        <taxon>Ascomycota</taxon>
        <taxon>Saccharomycotina</taxon>
        <taxon>Saccharomycetes</taxon>
        <taxon>Saccharomycodales</taxon>
        <taxon>Saccharomycodaceae</taxon>
        <taxon>Hanseniaspora</taxon>
    </lineage>
</organism>
<accession>A0A1L0CK90</accession>
<proteinExistence type="predicted"/>
<dbReference type="AlphaFoldDB" id="A0A1L0CK90"/>
<dbReference type="EMBL" id="FQNF01000020">
    <property type="protein sequence ID" value="SGZ39253.1"/>
    <property type="molecule type" value="Genomic_DNA"/>
</dbReference>
<dbReference type="OrthoDB" id="3973077at2759"/>
<evidence type="ECO:0000313" key="1">
    <source>
        <dbReference type="EMBL" id="SGZ39253.1"/>
    </source>
</evidence>
<protein>
    <submittedName>
        <fullName evidence="1">Uncharacterized protein</fullName>
    </submittedName>
</protein>
<evidence type="ECO:0000313" key="2">
    <source>
        <dbReference type="Proteomes" id="UP000183365"/>
    </source>
</evidence>
<name>A0A1L0CK90_9ASCO</name>